<keyword evidence="4" id="KW-0472">Membrane</keyword>
<dbReference type="AlphaFoldDB" id="A0A9D2L0S7"/>
<name>A0A9D2L0S7_9FIRM</name>
<evidence type="ECO:0000256" key="4">
    <source>
        <dbReference type="SAM" id="Phobius"/>
    </source>
</evidence>
<evidence type="ECO:0000259" key="5">
    <source>
        <dbReference type="SMART" id="SM00534"/>
    </source>
</evidence>
<dbReference type="SUPFAM" id="SSF52540">
    <property type="entry name" value="P-loop containing nucleoside triphosphate hydrolases"/>
    <property type="match status" value="1"/>
</dbReference>
<keyword evidence="3" id="KW-0238">DNA-binding</keyword>
<keyword evidence="2" id="KW-0067">ATP-binding</keyword>
<keyword evidence="1" id="KW-0547">Nucleotide-binding</keyword>
<dbReference type="Pfam" id="PF00488">
    <property type="entry name" value="MutS_V"/>
    <property type="match status" value="1"/>
</dbReference>
<reference evidence="6" key="2">
    <citation type="submission" date="2021-04" db="EMBL/GenBank/DDBJ databases">
        <authorList>
            <person name="Gilroy R."/>
        </authorList>
    </citation>
    <scope>NUCLEOTIDE SEQUENCE</scope>
    <source>
        <strain evidence="6">CHK179-7159</strain>
    </source>
</reference>
<evidence type="ECO:0000256" key="1">
    <source>
        <dbReference type="ARBA" id="ARBA00022741"/>
    </source>
</evidence>
<keyword evidence="4" id="KW-1133">Transmembrane helix</keyword>
<dbReference type="EMBL" id="DWYY01000064">
    <property type="protein sequence ID" value="HJA92700.1"/>
    <property type="molecule type" value="Genomic_DNA"/>
</dbReference>
<dbReference type="PANTHER" id="PTHR11361:SF152">
    <property type="entry name" value="DNA MISMATCH REPAIR PROTEIN"/>
    <property type="match status" value="1"/>
</dbReference>
<gene>
    <name evidence="6" type="ORF">H9717_06235</name>
</gene>
<dbReference type="GO" id="GO:0005829">
    <property type="term" value="C:cytosol"/>
    <property type="evidence" value="ECO:0007669"/>
    <property type="project" value="TreeGrafter"/>
</dbReference>
<dbReference type="SMART" id="SM00534">
    <property type="entry name" value="MUTSac"/>
    <property type="match status" value="1"/>
</dbReference>
<reference evidence="6" key="1">
    <citation type="journal article" date="2021" name="PeerJ">
        <title>Extensive microbial diversity within the chicken gut microbiome revealed by metagenomics and culture.</title>
        <authorList>
            <person name="Gilroy R."/>
            <person name="Ravi A."/>
            <person name="Getino M."/>
            <person name="Pursley I."/>
            <person name="Horton D.L."/>
            <person name="Alikhan N.F."/>
            <person name="Baker D."/>
            <person name="Gharbi K."/>
            <person name="Hall N."/>
            <person name="Watson M."/>
            <person name="Adriaenssens E.M."/>
            <person name="Foster-Nyarko E."/>
            <person name="Jarju S."/>
            <person name="Secka A."/>
            <person name="Antonio M."/>
            <person name="Oren A."/>
            <person name="Chaudhuri R.R."/>
            <person name="La Ragione R."/>
            <person name="Hildebrand F."/>
            <person name="Pallen M.J."/>
        </authorList>
    </citation>
    <scope>NUCLEOTIDE SEQUENCE</scope>
    <source>
        <strain evidence="6">CHK179-7159</strain>
    </source>
</reference>
<dbReference type="InterPro" id="IPR027417">
    <property type="entry name" value="P-loop_NTPase"/>
</dbReference>
<proteinExistence type="predicted"/>
<organism evidence="6 7">
    <name type="scientific">Candidatus Eisenbergiella merdipullorum</name>
    <dbReference type="NCBI Taxonomy" id="2838553"/>
    <lineage>
        <taxon>Bacteria</taxon>
        <taxon>Bacillati</taxon>
        <taxon>Bacillota</taxon>
        <taxon>Clostridia</taxon>
        <taxon>Lachnospirales</taxon>
        <taxon>Lachnospiraceae</taxon>
        <taxon>Eisenbergiella</taxon>
    </lineage>
</organism>
<dbReference type="Proteomes" id="UP000886858">
    <property type="component" value="Unassembled WGS sequence"/>
</dbReference>
<feature type="domain" description="DNA mismatch repair proteins mutS family" evidence="5">
    <location>
        <begin position="384"/>
        <end position="570"/>
    </location>
</feature>
<sequence length="579" mass="65332">MEVMLLLVCIALAAFFFFVRGMAEEKRKKKRQREKIHAAFGSEWDRVYKDEELSGIPGFYEAHRKDGQIDDITWDDLGMDEIYFQMNHTYSSAGQEYLYYALRTPALSGKEKDALEKMEEKISWFFAHEKEREDLQFLYFCLGRSGRYSIYDYLGYLDNLGERKSSGAVVMDVLLLLSVGLMTVIPPVGMMCFFIILIVNMFTYMKQKREVEPYLTSFAYVRRILDFARQIKKTDIPVCSEEWEELSLLEKKFGKFRNSAVLGMRGSTSAGDPASVLMDYVNMILHLDLICFNTMLREVRAHLADIDRMVELIGGTECCLAVASWRASLKNGWCSPVFPGRKAGGQGEAAAAGNPDASRCGMLEIDGLYHPLLAEPVKNSIRTERGVLITGSNASGKSTFLKAVAACALLAQTVHTCPAESYSGDLYRIFTSMALRDNLQGGESYYIVEIRALKRILDAVNEDPSPVLCFVDEVLRGTNTVERIAASTQVLKSLHRPGVLCFAATHDIELTQLLQGEYDNYHFEEQVEGDDIHFNYVLMPGRAATRNAIRLLGIIGYDEDIIRAADEMAADFLRTGEWK</sequence>
<evidence type="ECO:0000256" key="3">
    <source>
        <dbReference type="ARBA" id="ARBA00023125"/>
    </source>
</evidence>
<protein>
    <recommendedName>
        <fullName evidence="5">DNA mismatch repair proteins mutS family domain-containing protein</fullName>
    </recommendedName>
</protein>
<dbReference type="PANTHER" id="PTHR11361">
    <property type="entry name" value="DNA MISMATCH REPAIR PROTEIN MUTS FAMILY MEMBER"/>
    <property type="match status" value="1"/>
</dbReference>
<dbReference type="Gene3D" id="3.40.50.300">
    <property type="entry name" value="P-loop containing nucleotide triphosphate hydrolases"/>
    <property type="match status" value="1"/>
</dbReference>
<accession>A0A9D2L0S7</accession>
<dbReference type="GO" id="GO:0140664">
    <property type="term" value="F:ATP-dependent DNA damage sensor activity"/>
    <property type="evidence" value="ECO:0007669"/>
    <property type="project" value="InterPro"/>
</dbReference>
<evidence type="ECO:0000313" key="6">
    <source>
        <dbReference type="EMBL" id="HJA92700.1"/>
    </source>
</evidence>
<keyword evidence="4" id="KW-0812">Transmembrane</keyword>
<dbReference type="GO" id="GO:0030983">
    <property type="term" value="F:mismatched DNA binding"/>
    <property type="evidence" value="ECO:0007669"/>
    <property type="project" value="InterPro"/>
</dbReference>
<comment type="caution">
    <text evidence="6">The sequence shown here is derived from an EMBL/GenBank/DDBJ whole genome shotgun (WGS) entry which is preliminary data.</text>
</comment>
<dbReference type="GO" id="GO:0005524">
    <property type="term" value="F:ATP binding"/>
    <property type="evidence" value="ECO:0007669"/>
    <property type="project" value="UniProtKB-KW"/>
</dbReference>
<evidence type="ECO:0000256" key="2">
    <source>
        <dbReference type="ARBA" id="ARBA00022840"/>
    </source>
</evidence>
<feature type="transmembrane region" description="Helical" evidence="4">
    <location>
        <begin position="173"/>
        <end position="199"/>
    </location>
</feature>
<dbReference type="InterPro" id="IPR045076">
    <property type="entry name" value="MutS"/>
</dbReference>
<dbReference type="InterPro" id="IPR000432">
    <property type="entry name" value="DNA_mismatch_repair_MutS_C"/>
</dbReference>
<evidence type="ECO:0000313" key="7">
    <source>
        <dbReference type="Proteomes" id="UP000886858"/>
    </source>
</evidence>
<dbReference type="GO" id="GO:0006298">
    <property type="term" value="P:mismatch repair"/>
    <property type="evidence" value="ECO:0007669"/>
    <property type="project" value="InterPro"/>
</dbReference>